<dbReference type="GO" id="GO:0004636">
    <property type="term" value="F:phosphoribosyl-ATP diphosphatase activity"/>
    <property type="evidence" value="ECO:0007669"/>
    <property type="project" value="UniProtKB-UniRule"/>
</dbReference>
<dbReference type="Pfam" id="PF01503">
    <property type="entry name" value="PRA-PH"/>
    <property type="match status" value="1"/>
</dbReference>
<name>A0A9E4ZYR7_9EURY</name>
<sequence>MKDTIIRDVYRVLEDRRDNPIDSYTSNIMKDDKKQAEDKILEKVGEEAAEVIIASKNDENLVYESVDLIFHTLLLLVYKGVDIDEIFDEFARRHK</sequence>
<evidence type="ECO:0000256" key="8">
    <source>
        <dbReference type="HAMAP-Rule" id="MF_01020"/>
    </source>
</evidence>
<evidence type="ECO:0000256" key="7">
    <source>
        <dbReference type="ARBA" id="ARBA00023102"/>
    </source>
</evidence>
<evidence type="ECO:0000256" key="1">
    <source>
        <dbReference type="ARBA" id="ARBA00001460"/>
    </source>
</evidence>
<dbReference type="GO" id="GO:0005737">
    <property type="term" value="C:cytoplasm"/>
    <property type="evidence" value="ECO:0007669"/>
    <property type="project" value="UniProtKB-SubCell"/>
</dbReference>
<dbReference type="Proteomes" id="UP001074446">
    <property type="component" value="Unassembled WGS sequence"/>
</dbReference>
<dbReference type="CDD" id="cd11534">
    <property type="entry name" value="NTP-PPase_HisIE_like"/>
    <property type="match status" value="1"/>
</dbReference>
<dbReference type="Gene3D" id="1.10.287.1080">
    <property type="entry name" value="MazG-like"/>
    <property type="match status" value="1"/>
</dbReference>
<dbReference type="EC" id="3.6.1.31" evidence="8"/>
<dbReference type="HAMAP" id="MF_01020">
    <property type="entry name" value="HisE"/>
    <property type="match status" value="1"/>
</dbReference>
<keyword evidence="3 8" id="KW-0028">Amino-acid biosynthesis</keyword>
<comment type="similarity">
    <text evidence="8">Belongs to the PRA-PH family.</text>
</comment>
<proteinExistence type="inferred from homology"/>
<accession>A0A9E4ZYR7</accession>
<dbReference type="RefSeq" id="WP_048082228.1">
    <property type="nucleotide sequence ID" value="NZ_JAPVER010000020.1"/>
</dbReference>
<dbReference type="EMBL" id="JAPVES010000024">
    <property type="protein sequence ID" value="MCZ3371470.1"/>
    <property type="molecule type" value="Genomic_DNA"/>
</dbReference>
<keyword evidence="11" id="KW-1185">Reference proteome</keyword>
<protein>
    <recommendedName>
        <fullName evidence="8">Phosphoribosyl-ATP pyrophosphatase</fullName>
        <shortName evidence="8">PRA-PH</shortName>
        <ecNumber evidence="8">3.6.1.31</ecNumber>
    </recommendedName>
</protein>
<evidence type="ECO:0000256" key="4">
    <source>
        <dbReference type="ARBA" id="ARBA00022741"/>
    </source>
</evidence>
<dbReference type="PANTHER" id="PTHR42945:SF1">
    <property type="entry name" value="HISTIDINE BIOSYNTHESIS BIFUNCTIONAL PROTEIN HIS7"/>
    <property type="match status" value="1"/>
</dbReference>
<reference evidence="10" key="1">
    <citation type="submission" date="2022-12" db="EMBL/GenBank/DDBJ databases">
        <title>Reclassification of two methanogenic archaea species isolated from the Kolyma lowland permafrost.</title>
        <authorList>
            <person name="Trubitsyn V.E."/>
            <person name="Rivkina E.M."/>
            <person name="Shcherbakova V.A."/>
        </authorList>
    </citation>
    <scope>NUCLEOTIDE SEQUENCE</scope>
    <source>
        <strain evidence="9">M2</strain>
        <strain evidence="10">MK4</strain>
    </source>
</reference>
<dbReference type="AlphaFoldDB" id="A0A9E4ZYR7"/>
<keyword evidence="8" id="KW-0963">Cytoplasm</keyword>
<keyword evidence="5 8" id="KW-0378">Hydrolase</keyword>
<dbReference type="GO" id="GO:0005524">
    <property type="term" value="F:ATP binding"/>
    <property type="evidence" value="ECO:0007669"/>
    <property type="project" value="UniProtKB-KW"/>
</dbReference>
<keyword evidence="7 8" id="KW-0368">Histidine biosynthesis</keyword>
<dbReference type="InterPro" id="IPR021130">
    <property type="entry name" value="PRib-ATP_PPHydrolase-like"/>
</dbReference>
<comment type="subcellular location">
    <subcellularLocation>
        <location evidence="8">Cytoplasm</location>
    </subcellularLocation>
</comment>
<evidence type="ECO:0000313" key="9">
    <source>
        <dbReference type="EMBL" id="MCZ3366005.1"/>
    </source>
</evidence>
<comment type="caution">
    <text evidence="10">The sequence shown here is derived from an EMBL/GenBank/DDBJ whole genome shotgun (WGS) entry which is preliminary data.</text>
</comment>
<evidence type="ECO:0000256" key="5">
    <source>
        <dbReference type="ARBA" id="ARBA00022801"/>
    </source>
</evidence>
<organism evidence="10">
    <name type="scientific">Methanobacterium veterum</name>
    <dbReference type="NCBI Taxonomy" id="408577"/>
    <lineage>
        <taxon>Archaea</taxon>
        <taxon>Methanobacteriati</taxon>
        <taxon>Methanobacteriota</taxon>
        <taxon>Methanomada group</taxon>
        <taxon>Methanobacteria</taxon>
        <taxon>Methanobacteriales</taxon>
        <taxon>Methanobacteriaceae</taxon>
        <taxon>Methanobacterium</taxon>
    </lineage>
</organism>
<evidence type="ECO:0000313" key="10">
    <source>
        <dbReference type="EMBL" id="MCZ3371470.1"/>
    </source>
</evidence>
<dbReference type="Proteomes" id="UP001068021">
    <property type="component" value="Unassembled WGS sequence"/>
</dbReference>
<comment type="catalytic activity">
    <reaction evidence="1 8">
        <text>1-(5-phospho-beta-D-ribosyl)-ATP + H2O = 1-(5-phospho-beta-D-ribosyl)-5'-AMP + diphosphate + H(+)</text>
        <dbReference type="Rhea" id="RHEA:22828"/>
        <dbReference type="ChEBI" id="CHEBI:15377"/>
        <dbReference type="ChEBI" id="CHEBI:15378"/>
        <dbReference type="ChEBI" id="CHEBI:33019"/>
        <dbReference type="ChEBI" id="CHEBI:59457"/>
        <dbReference type="ChEBI" id="CHEBI:73183"/>
        <dbReference type="EC" id="3.6.1.31"/>
    </reaction>
</comment>
<evidence type="ECO:0000256" key="6">
    <source>
        <dbReference type="ARBA" id="ARBA00022840"/>
    </source>
</evidence>
<gene>
    <name evidence="8 10" type="primary">hisE</name>
    <name evidence="10" type="ORF">O3H35_02350</name>
    <name evidence="9" type="ORF">O3H54_08930</name>
</gene>
<dbReference type="PANTHER" id="PTHR42945">
    <property type="entry name" value="HISTIDINE BIOSYNTHESIS BIFUNCTIONAL PROTEIN"/>
    <property type="match status" value="1"/>
</dbReference>
<dbReference type="SUPFAM" id="SSF101386">
    <property type="entry name" value="all-alpha NTP pyrophosphatases"/>
    <property type="match status" value="1"/>
</dbReference>
<evidence type="ECO:0000256" key="2">
    <source>
        <dbReference type="ARBA" id="ARBA00005204"/>
    </source>
</evidence>
<keyword evidence="4 8" id="KW-0547">Nucleotide-binding</keyword>
<dbReference type="EMBL" id="JAPVER010000020">
    <property type="protein sequence ID" value="MCZ3366005.1"/>
    <property type="molecule type" value="Genomic_DNA"/>
</dbReference>
<keyword evidence="6 8" id="KW-0067">ATP-binding</keyword>
<evidence type="ECO:0000256" key="3">
    <source>
        <dbReference type="ARBA" id="ARBA00022605"/>
    </source>
</evidence>
<evidence type="ECO:0000313" key="11">
    <source>
        <dbReference type="Proteomes" id="UP001068021"/>
    </source>
</evidence>
<dbReference type="NCBIfam" id="TIGR03188">
    <property type="entry name" value="histidine_hisI"/>
    <property type="match status" value="1"/>
</dbReference>
<dbReference type="InterPro" id="IPR008179">
    <property type="entry name" value="HisE"/>
</dbReference>
<comment type="pathway">
    <text evidence="2 8">Amino-acid biosynthesis; L-histidine biosynthesis; L-histidine from 5-phospho-alpha-D-ribose 1-diphosphate: step 2/9.</text>
</comment>
<dbReference type="GO" id="GO:0000105">
    <property type="term" value="P:L-histidine biosynthetic process"/>
    <property type="evidence" value="ECO:0007669"/>
    <property type="project" value="UniProtKB-UniRule"/>
</dbReference>